<evidence type="ECO:0000313" key="1">
    <source>
        <dbReference type="EMBL" id="HIX50212.1"/>
    </source>
</evidence>
<organism evidence="1 2">
    <name type="scientific">Candidatus Borkfalkia faecavium</name>
    <dbReference type="NCBI Taxonomy" id="2838508"/>
    <lineage>
        <taxon>Bacteria</taxon>
        <taxon>Bacillati</taxon>
        <taxon>Bacillota</taxon>
        <taxon>Clostridia</taxon>
        <taxon>Christensenellales</taxon>
        <taxon>Christensenellaceae</taxon>
        <taxon>Candidatus Borkfalkia</taxon>
    </lineage>
</organism>
<reference evidence="1" key="1">
    <citation type="journal article" date="2021" name="PeerJ">
        <title>Extensive microbial diversity within the chicken gut microbiome revealed by metagenomics and culture.</title>
        <authorList>
            <person name="Gilroy R."/>
            <person name="Ravi A."/>
            <person name="Getino M."/>
            <person name="Pursley I."/>
            <person name="Horton D.L."/>
            <person name="Alikhan N.F."/>
            <person name="Baker D."/>
            <person name="Gharbi K."/>
            <person name="Hall N."/>
            <person name="Watson M."/>
            <person name="Adriaenssens E.M."/>
            <person name="Foster-Nyarko E."/>
            <person name="Jarju S."/>
            <person name="Secka A."/>
            <person name="Antonio M."/>
            <person name="Oren A."/>
            <person name="Chaudhuri R.R."/>
            <person name="La Ragione R."/>
            <person name="Hildebrand F."/>
            <person name="Pallen M.J."/>
        </authorList>
    </citation>
    <scope>NUCLEOTIDE SEQUENCE</scope>
    <source>
        <strain evidence="1">2189</strain>
    </source>
</reference>
<name>A0A9D2ATZ4_9FIRM</name>
<accession>A0A9D2ATZ4</accession>
<dbReference type="Proteomes" id="UP000886847">
    <property type="component" value="Unassembled WGS sequence"/>
</dbReference>
<protein>
    <submittedName>
        <fullName evidence="1">Uncharacterized protein</fullName>
    </submittedName>
</protein>
<proteinExistence type="predicted"/>
<sequence>MRGKSGAEHLRRLAFAKKAGKGAAKRGGGGRQAKIIYFFSQKNKNRIDGRAHRWYNK</sequence>
<reference evidence="1" key="2">
    <citation type="submission" date="2021-04" db="EMBL/GenBank/DDBJ databases">
        <authorList>
            <person name="Gilroy R."/>
        </authorList>
    </citation>
    <scope>NUCLEOTIDE SEQUENCE</scope>
    <source>
        <strain evidence="1">2189</strain>
    </source>
</reference>
<gene>
    <name evidence="1" type="ORF">H9851_02910</name>
</gene>
<dbReference type="AlphaFoldDB" id="A0A9D2ATZ4"/>
<dbReference type="EMBL" id="DXEW01000015">
    <property type="protein sequence ID" value="HIX50212.1"/>
    <property type="molecule type" value="Genomic_DNA"/>
</dbReference>
<comment type="caution">
    <text evidence="1">The sequence shown here is derived from an EMBL/GenBank/DDBJ whole genome shotgun (WGS) entry which is preliminary data.</text>
</comment>
<evidence type="ECO:0000313" key="2">
    <source>
        <dbReference type="Proteomes" id="UP000886847"/>
    </source>
</evidence>